<feature type="compositionally biased region" description="Polar residues" evidence="1">
    <location>
        <begin position="630"/>
        <end position="645"/>
    </location>
</feature>
<feature type="compositionally biased region" description="Polar residues" evidence="1">
    <location>
        <begin position="1014"/>
        <end position="1025"/>
    </location>
</feature>
<accession>A0AAF0YGQ7</accession>
<feature type="compositionally biased region" description="Acidic residues" evidence="1">
    <location>
        <begin position="534"/>
        <end position="543"/>
    </location>
</feature>
<feature type="compositionally biased region" description="Polar residues" evidence="1">
    <location>
        <begin position="991"/>
        <end position="1005"/>
    </location>
</feature>
<feature type="compositionally biased region" description="Low complexity" evidence="1">
    <location>
        <begin position="335"/>
        <end position="353"/>
    </location>
</feature>
<feature type="compositionally biased region" description="Polar residues" evidence="1">
    <location>
        <begin position="451"/>
        <end position="470"/>
    </location>
</feature>
<reference evidence="2" key="1">
    <citation type="submission" date="2023-10" db="EMBL/GenBank/DDBJ databases">
        <authorList>
            <person name="Noh H."/>
        </authorList>
    </citation>
    <scope>NUCLEOTIDE SEQUENCE</scope>
    <source>
        <strain evidence="2">DUCC4014</strain>
    </source>
</reference>
<feature type="region of interest" description="Disordered" evidence="1">
    <location>
        <begin position="583"/>
        <end position="699"/>
    </location>
</feature>
<feature type="compositionally biased region" description="Polar residues" evidence="1">
    <location>
        <begin position="1114"/>
        <end position="1145"/>
    </location>
</feature>
<evidence type="ECO:0000313" key="2">
    <source>
        <dbReference type="EMBL" id="WOO85277.1"/>
    </source>
</evidence>
<feature type="compositionally biased region" description="Polar residues" evidence="1">
    <location>
        <begin position="517"/>
        <end position="527"/>
    </location>
</feature>
<feature type="compositionally biased region" description="Polar residues" evidence="1">
    <location>
        <begin position="290"/>
        <end position="308"/>
    </location>
</feature>
<dbReference type="GeneID" id="87811943"/>
<feature type="compositionally biased region" description="Low complexity" evidence="1">
    <location>
        <begin position="360"/>
        <end position="372"/>
    </location>
</feature>
<feature type="compositionally biased region" description="Pro residues" evidence="1">
    <location>
        <begin position="373"/>
        <end position="382"/>
    </location>
</feature>
<feature type="compositionally biased region" description="Low complexity" evidence="1">
    <location>
        <begin position="211"/>
        <end position="222"/>
    </location>
</feature>
<dbReference type="EMBL" id="CP086719">
    <property type="protein sequence ID" value="WOO85277.1"/>
    <property type="molecule type" value="Genomic_DNA"/>
</dbReference>
<feature type="compositionally biased region" description="Polar residues" evidence="1">
    <location>
        <begin position="87"/>
        <end position="98"/>
    </location>
</feature>
<feature type="compositionally biased region" description="Low complexity" evidence="1">
    <location>
        <begin position="383"/>
        <end position="400"/>
    </location>
</feature>
<proteinExistence type="predicted"/>
<feature type="region of interest" description="Disordered" evidence="1">
    <location>
        <begin position="856"/>
        <end position="937"/>
    </location>
</feature>
<feature type="compositionally biased region" description="Low complexity" evidence="1">
    <location>
        <begin position="729"/>
        <end position="740"/>
    </location>
</feature>
<name>A0AAF0YGQ7_9TREE</name>
<protein>
    <submittedName>
        <fullName evidence="2">Uncharacterized protein</fullName>
    </submittedName>
</protein>
<feature type="compositionally biased region" description="Polar residues" evidence="1">
    <location>
        <begin position="254"/>
        <end position="265"/>
    </location>
</feature>
<dbReference type="RefSeq" id="XP_062631303.1">
    <property type="nucleotide sequence ID" value="XM_062775319.1"/>
</dbReference>
<evidence type="ECO:0000313" key="3">
    <source>
        <dbReference type="Proteomes" id="UP000827549"/>
    </source>
</evidence>
<feature type="compositionally biased region" description="Polar residues" evidence="1">
    <location>
        <begin position="752"/>
        <end position="761"/>
    </location>
</feature>
<feature type="compositionally biased region" description="Low complexity" evidence="1">
    <location>
        <begin position="585"/>
        <end position="628"/>
    </location>
</feature>
<feature type="compositionally biased region" description="Low complexity" evidence="1">
    <location>
        <begin position="661"/>
        <end position="671"/>
    </location>
</feature>
<feature type="region of interest" description="Disordered" evidence="1">
    <location>
        <begin position="719"/>
        <end position="770"/>
    </location>
</feature>
<feature type="compositionally biased region" description="Polar residues" evidence="1">
    <location>
        <begin position="888"/>
        <end position="908"/>
    </location>
</feature>
<keyword evidence="3" id="KW-1185">Reference proteome</keyword>
<sequence>MSAGGAGQQPAPTPTPVHPAGAATPAPASSPKPAASKPPRPRKQPVQTENWDDDFEFPVKPKQAAATSTPRPIVTPKRESLGLSEGSRGNSWRSSYDSPDSFDEDWDEPGPSRTPTAFRQQLAKATPVMLATSPTTHLQLPRSSNSHSPSLPSPSTPSNGSHRNLVPTTAAAAATAVSPSKPTPRRSSDGSPVSTQRAKLGKRSSASLVPAEQATAASTSEANLLTAHGLSPAHRSSPNLLHVTPDGRSPLTRARSNSKPSTPSPLGSGVELAEPRRVPSPTKGKPLPKSSPSAVSLVSNKSPASTHGSIAPSRASSKSPEPEKGKKPRFWKRLSAGPSTASPDGSSSSSSSPFRRRRSTSAVNLAPASSVSPPVPPLPPLPVNLRSSSAHSTGSAHTPSPVKKTGRPSTAGSIGSRPAVTPFGARSSSSLVQQPREFRALTASPVPFPYSTPNGPASSSSVNMAASPHSSRFAPSPTKAVEDEAQASARPRTFSPGFHLPSPSPGSPYAQRAAAMSATSVPYSSPLSRGEAPVGDDDTDTEVDSAKTPVRRKKIRPASAIPAPRPADNSLTAAYNQVNASVPCLSPRLPQPAALPATASTTSSHQSSNRLSSSPSTTATSITSSGHSQGIASSTQTTLRRITSFSKKHGRRLSGGWKFGSTSSTSSTTSSVPLPTLETVSGSPSKPSVEASRSAVEVPRWGEGAPLPVQAVDDCPAQTAVLPPHRSTDPPASAPAATTTQLMGADPWADNGLTSRESTANGRPPKERRRTSFNDFVIPSEVMAKQKDLKRGIGAVKKFAGGIQALRTLVDTHDRMISDVITIGSEDDSKLFFALDKEYSQWWEMATVLIDVGSTGSADSDVPLGPPSTSSSRQISGADDARSHSETSTKVSTSTMATITTSRKSTMSDPPIDVFHSGVGGPPKASPPPDPYRASTGRHDLTKRQLEVLRTMLTTPVEASDSVVSTVDRQAAARATAAQAQAQVELLQTPSQQMPPQQWTGSHRSSVVPPVPARQNSGPNGSSPNDGFVFPSPSYPSPETAASLAQPKARSGMTGLKDFLKSMRRKSQLPPPLPTAQSMSGSSVQTPVKPRRSHRPPPIKTTRMGSWESPPESPLQTAATDGMYQTQRSFTTMPVTAGTEGSPQASKKRRPSIKNIFRQSSGNWAEFMRSTPPSSPNGVIRPSNASQASLAPPVVDGRPPSRSRRSSVTSNIPRQPSIPALARLKMGKSSTYGSLGVAESPTSSPTRPGSRHRPSVGQADAPATPPVPKPLMGESDHTLRLKSRALGLGHPAEGSPRALSSPARAGPAPDGSDLVPEEAPRSRSDGGMRAGGDDIFIALTPENLPVLLDYARQCERKLEQWHQRVVHLEAGGGLGTVTGLMAGAGKPPPRVPTWGKV</sequence>
<feature type="region of interest" description="Disordered" evidence="1">
    <location>
        <begin position="991"/>
        <end position="1051"/>
    </location>
</feature>
<feature type="region of interest" description="Disordered" evidence="1">
    <location>
        <begin position="1066"/>
        <end position="1274"/>
    </location>
</feature>
<feature type="region of interest" description="Disordered" evidence="1">
    <location>
        <begin position="1287"/>
        <end position="1329"/>
    </location>
</feature>
<feature type="region of interest" description="Disordered" evidence="1">
    <location>
        <begin position="1"/>
        <end position="569"/>
    </location>
</feature>
<organism evidence="2 3">
    <name type="scientific">Vanrija pseudolonga</name>
    <dbReference type="NCBI Taxonomy" id="143232"/>
    <lineage>
        <taxon>Eukaryota</taxon>
        <taxon>Fungi</taxon>
        <taxon>Dikarya</taxon>
        <taxon>Basidiomycota</taxon>
        <taxon>Agaricomycotina</taxon>
        <taxon>Tremellomycetes</taxon>
        <taxon>Trichosporonales</taxon>
        <taxon>Trichosporonaceae</taxon>
        <taxon>Vanrija</taxon>
    </lineage>
</organism>
<feature type="compositionally biased region" description="Polar residues" evidence="1">
    <location>
        <begin position="1075"/>
        <end position="1086"/>
    </location>
</feature>
<evidence type="ECO:0000256" key="1">
    <source>
        <dbReference type="SAM" id="MobiDB-lite"/>
    </source>
</evidence>
<feature type="compositionally biased region" description="Low complexity" evidence="1">
    <location>
        <begin position="18"/>
        <end position="37"/>
    </location>
</feature>
<feature type="compositionally biased region" description="Low complexity" evidence="1">
    <location>
        <begin position="141"/>
        <end position="150"/>
    </location>
</feature>
<gene>
    <name evidence="2" type="ORF">LOC62_06G008779</name>
</gene>
<dbReference type="Proteomes" id="UP000827549">
    <property type="component" value="Chromosome 6"/>
</dbReference>